<evidence type="ECO:0000313" key="2">
    <source>
        <dbReference type="Proteomes" id="UP000523087"/>
    </source>
</evidence>
<organism evidence="1 2">
    <name type="scientific">Thermaerobacillus caldiproteolyticus</name>
    <dbReference type="NCBI Taxonomy" id="247480"/>
    <lineage>
        <taxon>Bacteria</taxon>
        <taxon>Bacillati</taxon>
        <taxon>Bacillota</taxon>
        <taxon>Bacilli</taxon>
        <taxon>Bacillales</taxon>
        <taxon>Anoxybacillaceae</taxon>
        <taxon>Thermaerobacillus</taxon>
    </lineage>
</organism>
<dbReference type="SUPFAM" id="SSF51645">
    <property type="entry name" value="Malate synthase G"/>
    <property type="match status" value="1"/>
</dbReference>
<gene>
    <name evidence="1" type="ORF">HNR31_001609</name>
</gene>
<comment type="caution">
    <text evidence="1">The sequence shown here is derived from an EMBL/GenBank/DDBJ whole genome shotgun (WGS) entry which is preliminary data.</text>
</comment>
<dbReference type="GO" id="GO:0003824">
    <property type="term" value="F:catalytic activity"/>
    <property type="evidence" value="ECO:0007669"/>
    <property type="project" value="InterPro"/>
</dbReference>
<dbReference type="InterPro" id="IPR046363">
    <property type="entry name" value="MS_N_TIM-barrel_dom"/>
</dbReference>
<protein>
    <submittedName>
        <fullName evidence="1">Malate synthase</fullName>
    </submittedName>
</protein>
<reference evidence="1 2" key="1">
    <citation type="submission" date="2020-07" db="EMBL/GenBank/DDBJ databases">
        <title>Genomic Encyclopedia of Type Strains, Phase IV (KMG-IV): sequencing the most valuable type-strain genomes for metagenomic binning, comparative biology and taxonomic classification.</title>
        <authorList>
            <person name="Goeker M."/>
        </authorList>
    </citation>
    <scope>NUCLEOTIDE SEQUENCE [LARGE SCALE GENOMIC DNA]</scope>
    <source>
        <strain evidence="1 2">DSM 15730</strain>
    </source>
</reference>
<dbReference type="EMBL" id="JACDUT010000004">
    <property type="protein sequence ID" value="MBA2874838.1"/>
    <property type="molecule type" value="Genomic_DNA"/>
</dbReference>
<evidence type="ECO:0000313" key="1">
    <source>
        <dbReference type="EMBL" id="MBA2874838.1"/>
    </source>
</evidence>
<keyword evidence="2" id="KW-1185">Reference proteome</keyword>
<dbReference type="Proteomes" id="UP000523087">
    <property type="component" value="Unassembled WGS sequence"/>
</dbReference>
<accession>A0A7W0BYD5</accession>
<dbReference type="Gene3D" id="3.20.20.360">
    <property type="entry name" value="Malate synthase, domain 3"/>
    <property type="match status" value="1"/>
</dbReference>
<dbReference type="InterPro" id="IPR011076">
    <property type="entry name" value="Malate_synth_sf"/>
</dbReference>
<sequence length="46" mass="5529">MRDTVNRTIIYESPDGKKYELKDDIAVLKFRPRGWHLEEKHVTLDD</sequence>
<proteinExistence type="predicted"/>
<name>A0A7W0BYD5_9BACL</name>
<dbReference type="AlphaFoldDB" id="A0A7W0BYD5"/>